<keyword evidence="1" id="KW-0238">DNA-binding</keyword>
<dbReference type="PANTHER" id="PTHR30204">
    <property type="entry name" value="REDOX-CYCLING DRUG-SENSING TRANSCRIPTIONAL ACTIVATOR SOXR"/>
    <property type="match status" value="1"/>
</dbReference>
<keyword evidence="4" id="KW-1185">Reference proteome</keyword>
<dbReference type="EMBL" id="CP117884">
    <property type="protein sequence ID" value="WDF82301.1"/>
    <property type="molecule type" value="Genomic_DNA"/>
</dbReference>
<dbReference type="Pfam" id="PF07739">
    <property type="entry name" value="TipAS"/>
    <property type="match status" value="1"/>
</dbReference>
<dbReference type="CDD" id="cd01106">
    <property type="entry name" value="HTH_TipAL-Mta"/>
    <property type="match status" value="1"/>
</dbReference>
<dbReference type="PRINTS" id="PR00040">
    <property type="entry name" value="HTHMERR"/>
</dbReference>
<dbReference type="InterPro" id="IPR009061">
    <property type="entry name" value="DNA-bd_dom_put_sf"/>
</dbReference>
<dbReference type="SUPFAM" id="SSF46955">
    <property type="entry name" value="Putative DNA-binding domain"/>
    <property type="match status" value="1"/>
</dbReference>
<feature type="domain" description="HTH merR-type" evidence="2">
    <location>
        <begin position="2"/>
        <end position="70"/>
    </location>
</feature>
<evidence type="ECO:0000259" key="2">
    <source>
        <dbReference type="PROSITE" id="PS50937"/>
    </source>
</evidence>
<dbReference type="InterPro" id="IPR012925">
    <property type="entry name" value="TipAS_dom"/>
</dbReference>
<protein>
    <submittedName>
        <fullName evidence="3">MerR family transcriptional regulator</fullName>
    </submittedName>
</protein>
<dbReference type="InterPro" id="IPR047057">
    <property type="entry name" value="MerR_fam"/>
</dbReference>
<dbReference type="InterPro" id="IPR000551">
    <property type="entry name" value="MerR-type_HTH_dom"/>
</dbReference>
<evidence type="ECO:0000313" key="4">
    <source>
        <dbReference type="Proteomes" id="UP001220377"/>
    </source>
</evidence>
<dbReference type="Gene3D" id="1.10.1660.10">
    <property type="match status" value="1"/>
</dbReference>
<dbReference type="Gene3D" id="1.10.490.50">
    <property type="entry name" value="Antibiotic binding domain of TipA-like multidrug resistance regulators"/>
    <property type="match status" value="1"/>
</dbReference>
<evidence type="ECO:0000256" key="1">
    <source>
        <dbReference type="ARBA" id="ARBA00023125"/>
    </source>
</evidence>
<dbReference type="PANTHER" id="PTHR30204:SF97">
    <property type="entry name" value="MERR FAMILY REGULATORY PROTEIN"/>
    <property type="match status" value="1"/>
</dbReference>
<reference evidence="3 4" key="1">
    <citation type="submission" date="2023-02" db="EMBL/GenBank/DDBJ databases">
        <title>Genome sequence of Lacticaseibacillus sp. KACC 23028.</title>
        <authorList>
            <person name="Kim S."/>
            <person name="Heo J."/>
            <person name="Kwon S.-W."/>
        </authorList>
    </citation>
    <scope>NUCLEOTIDE SEQUENCE [LARGE SCALE GENOMIC DNA]</scope>
    <source>
        <strain evidence="3 4">KACC 23028</strain>
    </source>
</reference>
<dbReference type="SUPFAM" id="SSF89082">
    <property type="entry name" value="Antibiotic binding domain of TipA-like multidrug resistance regulators"/>
    <property type="match status" value="1"/>
</dbReference>
<dbReference type="SMART" id="SM00422">
    <property type="entry name" value="HTH_MERR"/>
    <property type="match status" value="1"/>
</dbReference>
<organism evidence="3 4">
    <name type="scientific">Lacticaseibacillus pabuli</name>
    <dbReference type="NCBI Taxonomy" id="3025672"/>
    <lineage>
        <taxon>Bacteria</taxon>
        <taxon>Bacillati</taxon>
        <taxon>Bacillota</taxon>
        <taxon>Bacilli</taxon>
        <taxon>Lactobacillales</taxon>
        <taxon>Lactobacillaceae</taxon>
        <taxon>Lacticaseibacillus</taxon>
    </lineage>
</organism>
<dbReference type="Pfam" id="PF13411">
    <property type="entry name" value="MerR_1"/>
    <property type="match status" value="1"/>
</dbReference>
<accession>A0ABY7WRG7</accession>
<name>A0ABY7WRG7_9LACO</name>
<dbReference type="PROSITE" id="PS50937">
    <property type="entry name" value="HTH_MERR_2"/>
    <property type="match status" value="1"/>
</dbReference>
<dbReference type="Proteomes" id="UP001220377">
    <property type="component" value="Chromosome"/>
</dbReference>
<sequence length="254" mass="28361">MTYSIGEFARLSGVSERTLRYYHERGLLRPQVDANGYRQFDSADADRLQLIQFYTALGLPLAKVADLLNAGPDERIAALREQRTALAARQAKLTRLLTQVDSTLANQEGRSMTDTEKFAAFKQDALRRNDANFGAEVTAKYGATAKEKSDQRFAGLSEADYQRGQEAETALVTDLQRALASNTEPTAAALTQIYADHRAWLEVMWSQYSPEMHRNLMTMYEADSRFADYYNDKVGSAKATALLIKAVRANTPAQ</sequence>
<dbReference type="InterPro" id="IPR036244">
    <property type="entry name" value="TipA-like_antibiotic-bd"/>
</dbReference>
<dbReference type="RefSeq" id="WP_274259665.1">
    <property type="nucleotide sequence ID" value="NZ_CP117884.1"/>
</dbReference>
<proteinExistence type="predicted"/>
<gene>
    <name evidence="3" type="ORF">PQ472_10460</name>
</gene>
<evidence type="ECO:0000313" key="3">
    <source>
        <dbReference type="EMBL" id="WDF82301.1"/>
    </source>
</evidence>